<dbReference type="InterPro" id="IPR036890">
    <property type="entry name" value="HATPase_C_sf"/>
</dbReference>
<evidence type="ECO:0000256" key="6">
    <source>
        <dbReference type="ARBA" id="ARBA00022777"/>
    </source>
</evidence>
<organism evidence="14 15">
    <name type="scientific">Luteipulveratus halotolerans</name>
    <dbReference type="NCBI Taxonomy" id="1631356"/>
    <lineage>
        <taxon>Bacteria</taxon>
        <taxon>Bacillati</taxon>
        <taxon>Actinomycetota</taxon>
        <taxon>Actinomycetes</taxon>
        <taxon>Micrococcales</taxon>
        <taxon>Dermacoccaceae</taxon>
        <taxon>Luteipulveratus</taxon>
    </lineage>
</organism>
<dbReference type="Gene3D" id="1.20.5.1930">
    <property type="match status" value="1"/>
</dbReference>
<feature type="transmembrane region" description="Helical" evidence="10">
    <location>
        <begin position="77"/>
        <end position="97"/>
    </location>
</feature>
<dbReference type="GO" id="GO:0046983">
    <property type="term" value="F:protein dimerization activity"/>
    <property type="evidence" value="ECO:0007669"/>
    <property type="project" value="InterPro"/>
</dbReference>
<feature type="transmembrane region" description="Helical" evidence="10">
    <location>
        <begin position="109"/>
        <end position="130"/>
    </location>
</feature>
<protein>
    <recommendedName>
        <fullName evidence="2">histidine kinase</fullName>
        <ecNumber evidence="2">2.7.13.3</ecNumber>
    </recommendedName>
</protein>
<evidence type="ECO:0000256" key="9">
    <source>
        <dbReference type="SAM" id="Coils"/>
    </source>
</evidence>
<feature type="domain" description="Signal transduction histidine kinase subgroup 3 dimerisation and phosphoacceptor" evidence="12">
    <location>
        <begin position="165"/>
        <end position="238"/>
    </location>
</feature>
<evidence type="ECO:0000256" key="4">
    <source>
        <dbReference type="ARBA" id="ARBA00022679"/>
    </source>
</evidence>
<proteinExistence type="predicted"/>
<comment type="catalytic activity">
    <reaction evidence="1">
        <text>ATP + protein L-histidine = ADP + protein N-phospho-L-histidine.</text>
        <dbReference type="EC" id="2.7.13.3"/>
    </reaction>
</comment>
<dbReference type="GO" id="GO:0016020">
    <property type="term" value="C:membrane"/>
    <property type="evidence" value="ECO:0007669"/>
    <property type="project" value="InterPro"/>
</dbReference>
<feature type="domain" description="DUF7134" evidence="13">
    <location>
        <begin position="10"/>
        <end position="137"/>
    </location>
</feature>
<evidence type="ECO:0000256" key="2">
    <source>
        <dbReference type="ARBA" id="ARBA00012438"/>
    </source>
</evidence>
<keyword evidence="10" id="KW-0472">Membrane</keyword>
<evidence type="ECO:0000313" key="14">
    <source>
        <dbReference type="EMBL" id="KNX39552.1"/>
    </source>
</evidence>
<evidence type="ECO:0000256" key="7">
    <source>
        <dbReference type="ARBA" id="ARBA00022840"/>
    </source>
</evidence>
<dbReference type="SUPFAM" id="SSF55874">
    <property type="entry name" value="ATPase domain of HSP90 chaperone/DNA topoisomerase II/histidine kinase"/>
    <property type="match status" value="1"/>
</dbReference>
<dbReference type="AlphaFoldDB" id="A0A0L6CP96"/>
<evidence type="ECO:0000259" key="13">
    <source>
        <dbReference type="Pfam" id="PF23539"/>
    </source>
</evidence>
<dbReference type="GO" id="GO:0005524">
    <property type="term" value="F:ATP binding"/>
    <property type="evidence" value="ECO:0007669"/>
    <property type="project" value="UniProtKB-KW"/>
</dbReference>
<dbReference type="STRING" id="1631356.VV01_16990"/>
<dbReference type="PANTHER" id="PTHR24421:SF10">
    <property type="entry name" value="NITRATE_NITRITE SENSOR PROTEIN NARQ"/>
    <property type="match status" value="1"/>
</dbReference>
<evidence type="ECO:0000313" key="15">
    <source>
        <dbReference type="Proteomes" id="UP000037397"/>
    </source>
</evidence>
<keyword evidence="4" id="KW-0808">Transferase</keyword>
<keyword evidence="6" id="KW-0418">Kinase</keyword>
<dbReference type="EC" id="2.7.13.3" evidence="2"/>
<evidence type="ECO:0000256" key="10">
    <source>
        <dbReference type="SAM" id="Phobius"/>
    </source>
</evidence>
<evidence type="ECO:0000256" key="8">
    <source>
        <dbReference type="ARBA" id="ARBA00023012"/>
    </source>
</evidence>
<keyword evidence="10" id="KW-1133">Transmembrane helix</keyword>
<feature type="domain" description="Histidine kinase/HSP90-like ATPase" evidence="11">
    <location>
        <begin position="284"/>
        <end position="372"/>
    </location>
</feature>
<dbReference type="InterPro" id="IPR055558">
    <property type="entry name" value="DUF7134"/>
</dbReference>
<dbReference type="InterPro" id="IPR011712">
    <property type="entry name" value="Sig_transdc_His_kin_sub3_dim/P"/>
</dbReference>
<comment type="caution">
    <text evidence="14">The sequence shown here is derived from an EMBL/GenBank/DDBJ whole genome shotgun (WGS) entry which is preliminary data.</text>
</comment>
<keyword evidence="7" id="KW-0067">ATP-binding</keyword>
<keyword evidence="8" id="KW-0902">Two-component regulatory system</keyword>
<dbReference type="PANTHER" id="PTHR24421">
    <property type="entry name" value="NITRATE/NITRITE SENSOR PROTEIN NARX-RELATED"/>
    <property type="match status" value="1"/>
</dbReference>
<dbReference type="InterPro" id="IPR050482">
    <property type="entry name" value="Sensor_HK_TwoCompSys"/>
</dbReference>
<dbReference type="CDD" id="cd16917">
    <property type="entry name" value="HATPase_UhpB-NarQ-NarX-like"/>
    <property type="match status" value="1"/>
</dbReference>
<evidence type="ECO:0000259" key="12">
    <source>
        <dbReference type="Pfam" id="PF07730"/>
    </source>
</evidence>
<reference evidence="15" key="1">
    <citation type="submission" date="2015-03" db="EMBL/GenBank/DDBJ databases">
        <title>Luteipulveratus halotolerans sp. nov., a novel actinobacterium (Dermacoccaceae) from Sarawak, Malaysia.</title>
        <authorList>
            <person name="Juboi H."/>
            <person name="Basik A."/>
            <person name="Shamsul S.S."/>
            <person name="Arnold P."/>
            <person name="Schmitt E.K."/>
            <person name="Sanglier J.-J."/>
            <person name="Yeo T."/>
        </authorList>
    </citation>
    <scope>NUCLEOTIDE SEQUENCE [LARGE SCALE GENOMIC DNA]</scope>
    <source>
        <strain evidence="15">C296001</strain>
    </source>
</reference>
<accession>A0A0L6CP96</accession>
<name>A0A0L6CP96_9MICO</name>
<keyword evidence="15" id="KW-1185">Reference proteome</keyword>
<evidence type="ECO:0000256" key="5">
    <source>
        <dbReference type="ARBA" id="ARBA00022741"/>
    </source>
</evidence>
<feature type="transmembrane region" description="Helical" evidence="10">
    <location>
        <begin position="31"/>
        <end position="50"/>
    </location>
</feature>
<keyword evidence="9" id="KW-0175">Coiled coil</keyword>
<dbReference type="Proteomes" id="UP000037397">
    <property type="component" value="Unassembled WGS sequence"/>
</dbReference>
<dbReference type="GO" id="GO:0000155">
    <property type="term" value="F:phosphorelay sensor kinase activity"/>
    <property type="evidence" value="ECO:0007669"/>
    <property type="project" value="InterPro"/>
</dbReference>
<keyword evidence="3" id="KW-0597">Phosphoprotein</keyword>
<dbReference type="Pfam" id="PF02518">
    <property type="entry name" value="HATPase_c"/>
    <property type="match status" value="1"/>
</dbReference>
<keyword evidence="10" id="KW-0812">Transmembrane</keyword>
<dbReference type="Gene3D" id="3.30.565.10">
    <property type="entry name" value="Histidine kinase-like ATPase, C-terminal domain"/>
    <property type="match status" value="1"/>
</dbReference>
<gene>
    <name evidence="14" type="ORF">VV01_16990</name>
</gene>
<evidence type="ECO:0000256" key="1">
    <source>
        <dbReference type="ARBA" id="ARBA00000085"/>
    </source>
</evidence>
<dbReference type="Pfam" id="PF07730">
    <property type="entry name" value="HisKA_3"/>
    <property type="match status" value="1"/>
</dbReference>
<keyword evidence="5" id="KW-0547">Nucleotide-binding</keyword>
<evidence type="ECO:0000256" key="3">
    <source>
        <dbReference type="ARBA" id="ARBA00022553"/>
    </source>
</evidence>
<dbReference type="InterPro" id="IPR003594">
    <property type="entry name" value="HATPase_dom"/>
</dbReference>
<feature type="coiled-coil region" evidence="9">
    <location>
        <begin position="133"/>
        <end position="163"/>
    </location>
</feature>
<dbReference type="Pfam" id="PF23539">
    <property type="entry name" value="DUF7134"/>
    <property type="match status" value="1"/>
</dbReference>
<evidence type="ECO:0000259" key="11">
    <source>
        <dbReference type="Pfam" id="PF02518"/>
    </source>
</evidence>
<sequence>MVFTVFTMAFASWWLVLLSAAMVGPLWWRRTHPLACALVLAVVCVLRLAVHREMLPADIAPLFAIYATAAYGERRSVCLTGLGLGLLGAALGTARWAVTPAQDDLSGKITAVGFSMVGLTLVVLATWFLGDVLRTRRAVLDQLQAQNAALERDQEQRAALAAKDERTRIAREMHDIVAHSLSVVVVQADGGAYAARSGSRSPQDAVDAAATTLETIGATAREALAETRRLVGVLRAPDTELELAPQAGLDEIVGVVERTSTAGVPTSLQTIGATGDVSREVGLAAYRVVQESLTNVMKHAGQGASASVRIERTADALTVTVTDDGLGTAARDDGDGNGIAGMRERVAVYGGSLEARPRAVRGFVVTATIPVADSPATSTPVTARSSA</sequence>
<dbReference type="EMBL" id="LAIR01000002">
    <property type="protein sequence ID" value="KNX39552.1"/>
    <property type="molecule type" value="Genomic_DNA"/>
</dbReference>